<dbReference type="Gene3D" id="3.40.50.2000">
    <property type="entry name" value="Glycogen Phosphorylase B"/>
    <property type="match status" value="1"/>
</dbReference>
<gene>
    <name evidence="3" type="ORF">A9C11_13090</name>
</gene>
<dbReference type="InterPro" id="IPR050834">
    <property type="entry name" value="Glycosyltransf_2"/>
</dbReference>
<dbReference type="CDD" id="cd00761">
    <property type="entry name" value="Glyco_tranf_GTA_type"/>
    <property type="match status" value="2"/>
</dbReference>
<dbReference type="PANTHER" id="PTHR43685:SF2">
    <property type="entry name" value="GLYCOSYLTRANSFERASE 2-LIKE DOMAIN-CONTAINING PROTEIN"/>
    <property type="match status" value="1"/>
</dbReference>
<evidence type="ECO:0000313" key="3">
    <source>
        <dbReference type="EMBL" id="ANI18445.1"/>
    </source>
</evidence>
<dbReference type="EMBL" id="CP015878">
    <property type="protein sequence ID" value="ANI18445.1"/>
    <property type="molecule type" value="Genomic_DNA"/>
</dbReference>
<reference evidence="3 4" key="1">
    <citation type="submission" date="2016-05" db="EMBL/GenBank/DDBJ databases">
        <title>Genome Sequence of Pseudomonas citronellolis Strain SJTE-3, an Estrogens and Persistent Organic Pollutants degradation strain.</title>
        <authorList>
            <person name="Liang R."/>
        </authorList>
    </citation>
    <scope>NUCLEOTIDE SEQUENCE [LARGE SCALE GENOMIC DNA]</scope>
    <source>
        <strain evidence="3 4">SJTE-3</strain>
    </source>
</reference>
<feature type="domain" description="Glycosyltransferase 2-like" evidence="2">
    <location>
        <begin position="4"/>
        <end position="121"/>
    </location>
</feature>
<evidence type="ECO:0000259" key="2">
    <source>
        <dbReference type="Pfam" id="PF00535"/>
    </source>
</evidence>
<keyword evidence="1" id="KW-1003">Cell membrane</keyword>
<organism evidence="3 4">
    <name type="scientific">Pseudomonas citronellolis</name>
    <dbReference type="NCBI Taxonomy" id="53408"/>
    <lineage>
        <taxon>Bacteria</taxon>
        <taxon>Pseudomonadati</taxon>
        <taxon>Pseudomonadota</taxon>
        <taxon>Gammaproteobacteria</taxon>
        <taxon>Pseudomonadales</taxon>
        <taxon>Pseudomonadaceae</taxon>
        <taxon>Pseudomonas</taxon>
    </lineage>
</organism>
<protein>
    <submittedName>
        <fullName evidence="3">O-antigen biosynthesis protein</fullName>
    </submittedName>
</protein>
<dbReference type="Gene3D" id="3.90.550.10">
    <property type="entry name" value="Spore Coat Polysaccharide Biosynthesis Protein SpsA, Chain A"/>
    <property type="match status" value="2"/>
</dbReference>
<evidence type="ECO:0000313" key="4">
    <source>
        <dbReference type="Proteomes" id="UP000077748"/>
    </source>
</evidence>
<dbReference type="Proteomes" id="UP000077748">
    <property type="component" value="Chromosome"/>
</dbReference>
<name>A0A1A9KLM0_9PSED</name>
<proteinExistence type="predicted"/>
<keyword evidence="1" id="KW-0997">Cell inner membrane</keyword>
<dbReference type="InterPro" id="IPR029044">
    <property type="entry name" value="Nucleotide-diphossugar_trans"/>
</dbReference>
<feature type="domain" description="Glycosyltransferase 2-like" evidence="2">
    <location>
        <begin position="560"/>
        <end position="686"/>
    </location>
</feature>
<evidence type="ECO:0000256" key="1">
    <source>
        <dbReference type="ARBA" id="ARBA00022519"/>
    </source>
</evidence>
<dbReference type="Pfam" id="PF00535">
    <property type="entry name" value="Glycos_transf_2"/>
    <property type="match status" value="2"/>
</dbReference>
<dbReference type="AlphaFoldDB" id="A0A1A9KLM0"/>
<dbReference type="InterPro" id="IPR001173">
    <property type="entry name" value="Glyco_trans_2-like"/>
</dbReference>
<dbReference type="PANTHER" id="PTHR43685">
    <property type="entry name" value="GLYCOSYLTRANSFERASE"/>
    <property type="match status" value="1"/>
</dbReference>
<dbReference type="SUPFAM" id="SSF53756">
    <property type="entry name" value="UDP-Glycosyltransferase/glycogen phosphorylase"/>
    <property type="match status" value="1"/>
</dbReference>
<keyword evidence="1" id="KW-0472">Membrane</keyword>
<accession>A0A1A9KLM0</accession>
<dbReference type="SUPFAM" id="SSF53448">
    <property type="entry name" value="Nucleotide-diphospho-sugar transferases"/>
    <property type="match status" value="3"/>
</dbReference>
<sequence length="1164" mass="129342">MPAYRPDFLDETLDSVLRQSYRPLELVVSDDCRGEEVRALVDAFRAQADFPVIYRHNPEALGERFNTVAGIALASGEYVKFLHDDDRLAPGCVEALVGIMLSEEKVVLASSRRRRIDEEGMPLPDIRETAFPFVESVLIDGHDLAAFFATELINFVGEPSAVLCRRADLLELGNEIMSLDGQRIDWLGDLALYVQLLRRGHLALLAEPLVDYRISRLQTTHSSSERVEQVASNYQQFRQALRRLGWSRGDGSGNWVRVAPITRLKARVFKPRDLLQDILRAASHGGFSLSAWLDARQPSQIQRRLMDQRLEEQGGGPQVEILILDRQADPEAVRRTLNSLAERNLYERYSARVLSAASELPGVEAALVPLEGQAMVRVINRALAFSTADWLLIVDAGVEFSVSGLLVVALDLLDAPSGCLAVYADEILRVAEGELGMALRPDVNLDLLLSFPGAMSRHWLFRREALRGAGGFDEASGEAFELDYQLRLVEQQGLAALGHVGEPLLLAEHPLLLDAPDQRRVVLRHLAARGYARAQVHSRFPGRYDIDYGHTEVPAVSVLVLVPVGGELSRLQRCLQTLMEQTAYPDYEVLLLAIGEPAPETDAWLRGIEGLGQARLRVLRHAACSDRAAACNEAARSAAGDFLLWLDAGAAILQRDWLQQMLNHGLRPEVGVVGAKLLAADGKVHLGGLLLGLGGSLAGAFDGAPLDSAGYMSRLLLDQNHTAISGDCLLVRKALFLEAGGFDGEPLPWRWAAADLGMRLQQAGYLNVWTARAQLMLDAPPRPAPEAEEEEVLYRRWLPLLARDPASNPGFALSTAQGFVLDDPLLIWRPLQAWSSLPNMLAHPGDLFGCGHYRVIQPFNALREQGVVDGSMSLALLDAPSLERFQPDIVLLQRQLGDERLETMRRYKAFSTAFKVYELDDYLPGVPLKSVHRKQLSPSEMTRYLRRGLSYVDRFVVSTEPLAEALGHLHGEVRVMHNSLDPAWWDGLRSQRRVSTKPRVGWAGGSSHTGDLELIADVVKELAGEVEWVFFGMCPEKLRPYVHEFHPGIPIARYPAALAALNLDLALAPVEQNLFNECKSNLRLLEYGVCGFPVVASDVRCYQGELPVTRVKNRFRDWVEAIRMHIADLDASARLGDELQAAVRRDYMLRGENLERWRQAWLPN</sequence>